<feature type="compositionally biased region" description="Polar residues" evidence="1">
    <location>
        <begin position="1655"/>
        <end position="1670"/>
    </location>
</feature>
<feature type="compositionally biased region" description="Polar residues" evidence="1">
    <location>
        <begin position="2404"/>
        <end position="2416"/>
    </location>
</feature>
<feature type="region of interest" description="Disordered" evidence="1">
    <location>
        <begin position="512"/>
        <end position="576"/>
    </location>
</feature>
<feature type="compositionally biased region" description="Basic and acidic residues" evidence="1">
    <location>
        <begin position="772"/>
        <end position="782"/>
    </location>
</feature>
<feature type="compositionally biased region" description="Low complexity" evidence="1">
    <location>
        <begin position="1103"/>
        <end position="1117"/>
    </location>
</feature>
<feature type="compositionally biased region" description="Basic and acidic residues" evidence="1">
    <location>
        <begin position="377"/>
        <end position="396"/>
    </location>
</feature>
<feature type="compositionally biased region" description="Low complexity" evidence="1">
    <location>
        <begin position="2785"/>
        <end position="2797"/>
    </location>
</feature>
<dbReference type="Proteomes" id="UP000215902">
    <property type="component" value="Unassembled WGS sequence"/>
</dbReference>
<feature type="region of interest" description="Disordered" evidence="1">
    <location>
        <begin position="1606"/>
        <end position="1779"/>
    </location>
</feature>
<evidence type="ECO:0000256" key="1">
    <source>
        <dbReference type="SAM" id="MobiDB-lite"/>
    </source>
</evidence>
<feature type="compositionally biased region" description="Basic and acidic residues" evidence="1">
    <location>
        <begin position="469"/>
        <end position="478"/>
    </location>
</feature>
<feature type="compositionally biased region" description="Basic and acidic residues" evidence="1">
    <location>
        <begin position="2112"/>
        <end position="2125"/>
    </location>
</feature>
<feature type="region of interest" description="Disordered" evidence="1">
    <location>
        <begin position="343"/>
        <end position="397"/>
    </location>
</feature>
<protein>
    <submittedName>
        <fullName evidence="2">Uncharacterized protein</fullName>
    </submittedName>
</protein>
<feature type="compositionally biased region" description="Polar residues" evidence="1">
    <location>
        <begin position="1733"/>
        <end position="1744"/>
    </location>
</feature>
<feature type="compositionally biased region" description="Basic residues" evidence="1">
    <location>
        <begin position="124"/>
        <end position="138"/>
    </location>
</feature>
<feature type="compositionally biased region" description="Basic and acidic residues" evidence="1">
    <location>
        <begin position="1085"/>
        <end position="1102"/>
    </location>
</feature>
<feature type="compositionally biased region" description="Polar residues" evidence="1">
    <location>
        <begin position="1193"/>
        <end position="1202"/>
    </location>
</feature>
<feature type="compositionally biased region" description="Basic and acidic residues" evidence="1">
    <location>
        <begin position="713"/>
        <end position="764"/>
    </location>
</feature>
<feature type="compositionally biased region" description="Basic and acidic residues" evidence="1">
    <location>
        <begin position="529"/>
        <end position="559"/>
    </location>
</feature>
<reference evidence="2 3" key="1">
    <citation type="submission" date="2017-06" db="EMBL/GenBank/DDBJ databases">
        <title>A platform for efficient transgenesis in Macrostomum lignano, a flatworm model organism for stem cell research.</title>
        <authorList>
            <person name="Berezikov E."/>
        </authorList>
    </citation>
    <scope>NUCLEOTIDE SEQUENCE [LARGE SCALE GENOMIC DNA]</scope>
    <source>
        <strain evidence="2">DV1</strain>
        <tissue evidence="2">Whole organism</tissue>
    </source>
</reference>
<feature type="compositionally biased region" description="Low complexity" evidence="1">
    <location>
        <begin position="2941"/>
        <end position="2956"/>
    </location>
</feature>
<feature type="compositionally biased region" description="Polar residues" evidence="1">
    <location>
        <begin position="2375"/>
        <end position="2388"/>
    </location>
</feature>
<feature type="compositionally biased region" description="Polar residues" evidence="1">
    <location>
        <begin position="1606"/>
        <end position="1619"/>
    </location>
</feature>
<feature type="compositionally biased region" description="Polar residues" evidence="1">
    <location>
        <begin position="993"/>
        <end position="1008"/>
    </location>
</feature>
<feature type="region of interest" description="Disordered" evidence="1">
    <location>
        <begin position="456"/>
        <end position="497"/>
    </location>
</feature>
<feature type="compositionally biased region" description="Polar residues" evidence="1">
    <location>
        <begin position="2444"/>
        <end position="2456"/>
    </location>
</feature>
<feature type="compositionally biased region" description="Polar residues" evidence="1">
    <location>
        <begin position="2758"/>
        <end position="2769"/>
    </location>
</feature>
<feature type="compositionally biased region" description="Polar residues" evidence="1">
    <location>
        <begin position="2622"/>
        <end position="2641"/>
    </location>
</feature>
<feature type="region of interest" description="Disordered" evidence="1">
    <location>
        <begin position="2537"/>
        <end position="2837"/>
    </location>
</feature>
<feature type="compositionally biased region" description="Polar residues" evidence="1">
    <location>
        <begin position="2682"/>
        <end position="2700"/>
    </location>
</feature>
<dbReference type="EMBL" id="NIVC01001322">
    <property type="protein sequence ID" value="PAA69449.1"/>
    <property type="molecule type" value="Genomic_DNA"/>
</dbReference>
<feature type="compositionally biased region" description="Basic and acidic residues" evidence="1">
    <location>
        <begin position="566"/>
        <end position="576"/>
    </location>
</feature>
<feature type="compositionally biased region" description="Polar residues" evidence="1">
    <location>
        <begin position="697"/>
        <end position="712"/>
    </location>
</feature>
<sequence>MGLKKRHSPMPTDSSRIFSSQSARHCESAYSYCSCFTSNCYGTTGAYVDSSDESSYEYLNQCASNRSTYQVDRSRQREPRLSQQLSTVSANNRQCHQGPVVSMLQCLHPAENRRTQSYDSFSSGRRRQSRQMHPRGHSRPSAQQRVQDCVGGSQTAVQIVFDSDCSRSPMCCVLKRDGEESSSEEESTEDCSGFPHKPYCFDESSDNEECDERSDGRMYCGIDRQDGRSTTTCDCCYYCSCCCSRQRDQPMEQRRHPPTMLIRRDQRVMTARSRGECAGRVGKGSLVDCRTNCYEASVCHTRRMTCVSDCPGELQQPRHRHQVDVYATCCHPDDSVAYMERNEPVDKSRRSRRYSLQQQQQEQLQDQQQQQQQQEQDYLRRQRHEGFDRSRRRSGDLESAALRPMFNAPWQLHQQFPGNKLRPETDNYPGTQRAGSLPNDYKRRGNHLPRDYAAAADANEGQWTNGTLADKHRPRDQFKAPTEYDGQSGQFRTGEKYGKYGSSFENWRTDTKYNKIPESQPQTGALPYDRNKAQPDYLNDRFKGTKLDPDGEKHPDRYYQRGSLGQHDRLSSKTSQKYDDVADFDKAGMPDPLRDNELVEQYGGWTDKVSVGKYSGRAEGKFADLVTDPSQGKEWNYEQWSERPSANKLGYSTEYDYRYSKLGEPNVTKRGLKRRSSLRDKSDKLPMGYIDGHEPQTDSSYGTDKYLDSTTKAGHEKDRDDKLFIDKGRDGSTEKKDDKQVYGKIPKINEEDGVHSKEPAKEIATDLALAENPRKISEEDRPVGNAQDSVQSAPDVGPKPKPVDDNVQPSSEVDTAPITKNVPVPPTDSAAEVSRPTTENQELTEAKSRDALPSDSDEYQRIEAPSDGQQGKSQQLSQQETIVDSLEGAGQTQLHKRPQRDDVAESKASDSRAEAAAAEESADKANDGENLDLQSPKSDTKQAKPMETSGESKTSAADDVRQRDVEEKLALENQGTDHKPKVSADEFDKLPSKFSTGTESTHPENSGEGNFGLDDRGIPQEKINKDSAQRSQQPDTSPESEHLRRTDTQPAPKQETTQQLETATNITEDVPEDAGKLAKQPPEGDESHPSRAVVDKPVDNESKPPQSSIPPGSGPTPAKIYYPPGAEQRRRSQMLDAAVSPTGISPGTCERPLLPPGAIVEKSPDTDDRLKQHRGSVTSETCGPIYPPGAVGNRTSQLSIGSDGSRRPSIAGKRDGFNKITQMKPGYSGTEQRRSSIAEKSFKAAEKGSSTCFENGKASSTADIRSIPVIREDNDAFTAALQFNKTSQESYQRYNSLKFESEGGTLTIDKSEYVSRRSHTESFTDYQNEQTALRSPLADAGAAAQEQQQSLHKNELDHSGEPYVSSRPNSYSFSQFYGRPNSLFDNKESMTIEFGSRPHSQLETTATDIGQGTAQVGKLPNESAMDSKSLGYKQIQYAHKTMSGSYQLGSGAQDQTTPENHPGQQVYDRQNMGYQPSHFFKDSAPYVYEKSEKSIPSNQPASESDPISQKYAAKTVLGTGVPRTEKLEYETDNSVSGAGSGNDPAAKGEYQTEQLVKRTSKIYKPELSLSELKKTPAGIAASVVSRPEHGHEIAVNVNKIGLQPAQQLSQDYSETTPAKPQNLADGSTGYIPENDALKNKSIQQPAQQAQENRQDYQQIEPTEDYQLQGQATGGSELDTKLKVGNVPGYQPAVSTPARADYQTAPEYKNVTETNERPEKQQETTEIDARTELEPSTTPDETPGSQPAIPFDKRLEYQTDATSGEGHRYKLGEASAVKPADNFGAAAVDEIERFQPRTGYQSDVTAVGRPEYQPDATTEGRPDFQSESGVHRPAIIPDERPGYQSSDSKLETQPSAPSQSGLGYQPMAETPETRLELQPEATPDGRPEYNHTIPPDGKSANQPDATTPDGRPFYQPSATDFKEAPSATALDERPGYRKLAETEGKLPQISITSPDGRTEYQPAAASEEKAPHHEHAASITDRSQEFQPDQQLSDSGPESQPATSMLDDGTKYQPQLQKIESGPGNFPASSSEYAPAQATYGNEPGQQEAFQTSLDENPDYQSKQLKQDSHTGYQPADNIDQVDKPVYSETDNQPDKFTNQLAEKSLPSDDTSQPDKHGIVRSESEPQQKGLSSISEERLSTPGMVSKDQFETKAVSDSRWGTPSAAEVQAPAMEGYSHRAGGTDSGVVPAKGVSLARPEDQKAETNAESDSKDALQRSTATIDSSATESRDEQLGEQLVSSDSRTIFPTNSDSRTEVLQSSEYKTPVPTSTGVKTGGQTSSEGMPVQSVRTNQTAGIETPNSFFSEANEHTGSHGTDPPTGADGRTSLTSVLDSKTGLPTENRRAGLPTADHRAGLQSDGESKTDLPTLVDDRTGLPTQVDSRTDQASAVDSKPGIPTAMDGRTGQPSGEDSRTGQPTGVDGRTGQPTGVDGRTGQPTGVDGRTCQPSDVDSRTGQPTGVDGRTGVDSRTGLPAAVDSRTGLPAAVDNRTGLPAAVDNGTGLPAAVDNRTGLPAAVDSRTGLPAAVDNRTDLPAAVDSRTGLPAAVDNRTDLPIQVDSRTGGSTAFSPSTDSKNGLGQNQPILRTAPEVKFNSPIKDEDSMSPQSTTKPFGSDTKTGALIGTESATRFQPASSTGLSPSTDSRAGLQQDPEKRLINTRADPYNPDSGTGQPLRTELETTTPLSASDNRTGYASEFDSTTIPSRGPDGIKPQQPPVNSRTPVGLSMPTTSVDQSPEARLGQSYTGESDKKKPSELYRDQSPLSTAPPSSSRPVLHIVSDASSRSRRTSSTPGPFSSGGSDIAEQHRLVNPDRWAKSTTEDATTLSKERPVPTEGVSRIPPLRQHVQLQPSLHQPQDFRPGSPLAQRHRAQFGIAERVLLTDEETHSDSSERCFELESKPLLVTESSNANARLNDISLSSLSDRVCTRRPYSHAVWHAVSAPVDDSTTSNSSSSSCSCSDTDDDNSTATTTTFSNRRVRRSSLLSSSPNSARQLRQLSSDRLSSDCPVCRCLALLDEFSLHPTTGCSGNCQRFSNR</sequence>
<feature type="compositionally biased region" description="Basic and acidic residues" evidence="1">
    <location>
        <begin position="1965"/>
        <end position="1975"/>
    </location>
</feature>
<feature type="region of interest" description="Disordered" evidence="1">
    <location>
        <begin position="1446"/>
        <end position="1469"/>
    </location>
</feature>
<feature type="region of interest" description="Disordered" evidence="1">
    <location>
        <begin position="114"/>
        <end position="147"/>
    </location>
</feature>
<feature type="compositionally biased region" description="Basic and acidic residues" evidence="1">
    <location>
        <begin position="1929"/>
        <end position="1943"/>
    </location>
</feature>
<keyword evidence="3" id="KW-1185">Reference proteome</keyword>
<feature type="compositionally biased region" description="Basic and acidic residues" evidence="1">
    <location>
        <begin position="956"/>
        <end position="991"/>
    </location>
</feature>
<feature type="region of interest" description="Disordered" evidence="1">
    <location>
        <begin position="2939"/>
        <end position="2988"/>
    </location>
</feature>
<feature type="compositionally biased region" description="Polar residues" evidence="1">
    <location>
        <begin position="2713"/>
        <end position="2731"/>
    </location>
</feature>
<comment type="caution">
    <text evidence="2">The sequence shown here is derived from an EMBL/GenBank/DDBJ whole genome shotgun (WGS) entry which is preliminary data.</text>
</comment>
<feature type="compositionally biased region" description="Polar residues" evidence="1">
    <location>
        <begin position="2043"/>
        <end position="2063"/>
    </location>
</feature>
<feature type="compositionally biased region" description="Low complexity" evidence="1">
    <location>
        <begin position="2670"/>
        <end position="2681"/>
    </location>
</feature>
<feature type="compositionally biased region" description="Polar residues" evidence="1">
    <location>
        <begin position="1984"/>
        <end position="2002"/>
    </location>
</feature>
<feature type="compositionally biased region" description="Basic and acidic residues" evidence="1">
    <location>
        <begin position="899"/>
        <end position="913"/>
    </location>
</feature>
<evidence type="ECO:0000313" key="2">
    <source>
        <dbReference type="EMBL" id="PAA69449.1"/>
    </source>
</evidence>
<gene>
    <name evidence="2" type="ORF">BOX15_Mlig029295g1</name>
</gene>
<feature type="compositionally biased region" description="Polar residues" evidence="1">
    <location>
        <begin position="1048"/>
        <end position="1067"/>
    </location>
</feature>
<organism evidence="2 3">
    <name type="scientific">Macrostomum lignano</name>
    <dbReference type="NCBI Taxonomy" id="282301"/>
    <lineage>
        <taxon>Eukaryota</taxon>
        <taxon>Metazoa</taxon>
        <taxon>Spiralia</taxon>
        <taxon>Lophotrochozoa</taxon>
        <taxon>Platyhelminthes</taxon>
        <taxon>Rhabditophora</taxon>
        <taxon>Macrostomorpha</taxon>
        <taxon>Macrostomida</taxon>
        <taxon>Macrostomidae</taxon>
        <taxon>Macrostomum</taxon>
    </lineage>
</organism>
<feature type="compositionally biased region" description="Low complexity" evidence="1">
    <location>
        <begin position="2963"/>
        <end position="2988"/>
    </location>
</feature>
<feature type="region of interest" description="Disordered" evidence="1">
    <location>
        <begin position="416"/>
        <end position="441"/>
    </location>
</feature>
<feature type="compositionally biased region" description="Polar residues" evidence="1">
    <location>
        <begin position="1842"/>
        <end position="1861"/>
    </location>
</feature>
<feature type="compositionally biased region" description="Polar residues" evidence="1">
    <location>
        <begin position="2237"/>
        <end position="2304"/>
    </location>
</feature>
<feature type="compositionally biased region" description="Polar residues" evidence="1">
    <location>
        <begin position="81"/>
        <end position="92"/>
    </location>
</feature>
<feature type="compositionally biased region" description="Low complexity" evidence="1">
    <location>
        <begin position="1338"/>
        <end position="1349"/>
    </location>
</feature>
<feature type="compositionally biased region" description="Polar residues" evidence="1">
    <location>
        <begin position="2215"/>
        <end position="2226"/>
    </location>
</feature>
<feature type="region of interest" description="Disordered" evidence="1">
    <location>
        <begin position="1792"/>
        <end position="2489"/>
    </location>
</feature>
<name>A0A267F8P6_9PLAT</name>
<feature type="compositionally biased region" description="Basic and acidic residues" evidence="1">
    <location>
        <begin position="2196"/>
        <end position="2214"/>
    </location>
</feature>
<proteinExistence type="predicted"/>
<feature type="compositionally biased region" description="Basic and acidic residues" evidence="1">
    <location>
        <begin position="1713"/>
        <end position="1732"/>
    </location>
</feature>
<feature type="compositionally biased region" description="Low complexity" evidence="1">
    <location>
        <begin position="868"/>
        <end position="879"/>
    </location>
</feature>
<feature type="compositionally biased region" description="Basic and acidic residues" evidence="1">
    <location>
        <begin position="2800"/>
        <end position="2816"/>
    </location>
</feature>
<feature type="compositionally biased region" description="Low complexity" evidence="1">
    <location>
        <begin position="354"/>
        <end position="376"/>
    </location>
</feature>
<feature type="compositionally biased region" description="Polar residues" evidence="1">
    <location>
        <begin position="2325"/>
        <end position="2338"/>
    </location>
</feature>
<feature type="region of interest" description="Disordered" evidence="1">
    <location>
        <begin position="69"/>
        <end position="92"/>
    </location>
</feature>
<feature type="compositionally biased region" description="Basic and acidic residues" evidence="1">
    <location>
        <begin position="2744"/>
        <end position="2755"/>
    </location>
</feature>
<accession>A0A267F8P6</accession>
<feature type="compositionally biased region" description="Polar residues" evidence="1">
    <location>
        <begin position="2556"/>
        <end position="2581"/>
    </location>
</feature>
<dbReference type="OrthoDB" id="10676524at2759"/>
<evidence type="ECO:0000313" key="3">
    <source>
        <dbReference type="Proteomes" id="UP000215902"/>
    </source>
</evidence>
<feature type="compositionally biased region" description="Basic and acidic residues" evidence="1">
    <location>
        <begin position="1870"/>
        <end position="1888"/>
    </location>
</feature>
<feature type="compositionally biased region" description="Polar residues" evidence="1">
    <location>
        <begin position="2088"/>
        <end position="2101"/>
    </location>
</feature>
<feature type="compositionally biased region" description="Basic and acidic residues" evidence="1">
    <location>
        <begin position="1013"/>
        <end position="1028"/>
    </location>
</feature>
<feature type="region of interest" description="Disordered" evidence="1">
    <location>
        <begin position="1338"/>
        <end position="1367"/>
    </location>
</feature>
<feature type="region of interest" description="Disordered" evidence="1">
    <location>
        <begin position="663"/>
        <end position="1234"/>
    </location>
</feature>
<feature type="compositionally biased region" description="Polar residues" evidence="1">
    <location>
        <begin position="2600"/>
        <end position="2614"/>
    </location>
</feature>
<feature type="compositionally biased region" description="Polar residues" evidence="1">
    <location>
        <begin position="1446"/>
        <end position="1463"/>
    </location>
</feature>
<feature type="region of interest" description="Disordered" evidence="1">
    <location>
        <begin position="1517"/>
        <end position="1555"/>
    </location>
</feature>
<feature type="compositionally biased region" description="Basic and acidic residues" evidence="1">
    <location>
        <begin position="2349"/>
        <end position="2373"/>
    </location>
</feature>